<proteinExistence type="predicted"/>
<sequence length="99" mass="10749">MNHGSAPQLPARETASGPEEAWPLPVSTGGSRAENTGALRASRTPKHTLPQRHPRRGRTEASLTFSTRRLPLCVVGCFVPRVPALQPFYAASSAFCRRL</sequence>
<evidence type="ECO:0000256" key="1">
    <source>
        <dbReference type="SAM" id="MobiDB-lite"/>
    </source>
</evidence>
<name>A0AAV7QH29_PLEWA</name>
<gene>
    <name evidence="2" type="ORF">NDU88_004780</name>
</gene>
<organism evidence="2 3">
    <name type="scientific">Pleurodeles waltl</name>
    <name type="common">Iberian ribbed newt</name>
    <dbReference type="NCBI Taxonomy" id="8319"/>
    <lineage>
        <taxon>Eukaryota</taxon>
        <taxon>Metazoa</taxon>
        <taxon>Chordata</taxon>
        <taxon>Craniata</taxon>
        <taxon>Vertebrata</taxon>
        <taxon>Euteleostomi</taxon>
        <taxon>Amphibia</taxon>
        <taxon>Batrachia</taxon>
        <taxon>Caudata</taxon>
        <taxon>Salamandroidea</taxon>
        <taxon>Salamandridae</taxon>
        <taxon>Pleurodelinae</taxon>
        <taxon>Pleurodeles</taxon>
    </lineage>
</organism>
<dbReference type="EMBL" id="JANPWB010000010">
    <property type="protein sequence ID" value="KAJ1138394.1"/>
    <property type="molecule type" value="Genomic_DNA"/>
</dbReference>
<dbReference type="AlphaFoldDB" id="A0AAV7QH29"/>
<dbReference type="Proteomes" id="UP001066276">
    <property type="component" value="Chromosome 6"/>
</dbReference>
<evidence type="ECO:0000313" key="3">
    <source>
        <dbReference type="Proteomes" id="UP001066276"/>
    </source>
</evidence>
<feature type="region of interest" description="Disordered" evidence="1">
    <location>
        <begin position="1"/>
        <end position="62"/>
    </location>
</feature>
<evidence type="ECO:0000313" key="2">
    <source>
        <dbReference type="EMBL" id="KAJ1138394.1"/>
    </source>
</evidence>
<feature type="compositionally biased region" description="Basic residues" evidence="1">
    <location>
        <begin position="43"/>
        <end position="56"/>
    </location>
</feature>
<comment type="caution">
    <text evidence="2">The sequence shown here is derived from an EMBL/GenBank/DDBJ whole genome shotgun (WGS) entry which is preliminary data.</text>
</comment>
<keyword evidence="3" id="KW-1185">Reference proteome</keyword>
<accession>A0AAV7QH29</accession>
<reference evidence="2" key="1">
    <citation type="journal article" date="2022" name="bioRxiv">
        <title>Sequencing and chromosome-scale assembly of the giantPleurodeles waltlgenome.</title>
        <authorList>
            <person name="Brown T."/>
            <person name="Elewa A."/>
            <person name="Iarovenko S."/>
            <person name="Subramanian E."/>
            <person name="Araus A.J."/>
            <person name="Petzold A."/>
            <person name="Susuki M."/>
            <person name="Suzuki K.-i.T."/>
            <person name="Hayashi T."/>
            <person name="Toyoda A."/>
            <person name="Oliveira C."/>
            <person name="Osipova E."/>
            <person name="Leigh N.D."/>
            <person name="Simon A."/>
            <person name="Yun M.H."/>
        </authorList>
    </citation>
    <scope>NUCLEOTIDE SEQUENCE</scope>
    <source>
        <strain evidence="2">20211129_DDA</strain>
        <tissue evidence="2">Liver</tissue>
    </source>
</reference>
<protein>
    <submittedName>
        <fullName evidence="2">Uncharacterized protein</fullName>
    </submittedName>
</protein>